<proteinExistence type="predicted"/>
<gene>
    <name evidence="2" type="ORF">ATP06_0236790</name>
    <name evidence="1" type="ORF">AVL48_37180</name>
</gene>
<evidence type="ECO:0000313" key="1">
    <source>
        <dbReference type="EMBL" id="KZB82887.1"/>
    </source>
</evidence>
<accession>A0A154MFJ5</accession>
<dbReference type="EMBL" id="LOBU02000034">
    <property type="protein sequence ID" value="OKA03365.1"/>
    <property type="molecule type" value="Genomic_DNA"/>
</dbReference>
<protein>
    <submittedName>
        <fullName evidence="1">Uncharacterized protein</fullName>
    </submittedName>
</protein>
<evidence type="ECO:0000313" key="3">
    <source>
        <dbReference type="Proteomes" id="UP000076321"/>
    </source>
</evidence>
<name>A0A154MFJ5_9PSEU</name>
<organism evidence="1 3">
    <name type="scientific">Amycolatopsis regifaucium</name>
    <dbReference type="NCBI Taxonomy" id="546365"/>
    <lineage>
        <taxon>Bacteria</taxon>
        <taxon>Bacillati</taxon>
        <taxon>Actinomycetota</taxon>
        <taxon>Actinomycetes</taxon>
        <taxon>Pseudonocardiales</taxon>
        <taxon>Pseudonocardiaceae</taxon>
        <taxon>Amycolatopsis</taxon>
    </lineage>
</organism>
<comment type="caution">
    <text evidence="1">The sequence shown here is derived from an EMBL/GenBank/DDBJ whole genome shotgun (WGS) entry which is preliminary data.</text>
</comment>
<dbReference type="Proteomes" id="UP000186883">
    <property type="component" value="Unassembled WGS sequence"/>
</dbReference>
<dbReference type="EMBL" id="LQCI01000028">
    <property type="protein sequence ID" value="KZB82887.1"/>
    <property type="molecule type" value="Genomic_DNA"/>
</dbReference>
<sequence>MSNPRDDDRWFEREQQMRRARVLADLLVAAEQAEIPPLRWSVSTAAGSCLHGETDDPFDTNPQATFDAWTRFLGLRVNKHGDRASGTWSHTVIGIYNPRHSSTTKD</sequence>
<dbReference type="Proteomes" id="UP000076321">
    <property type="component" value="Unassembled WGS sequence"/>
</dbReference>
<dbReference type="AlphaFoldDB" id="A0A154MFJ5"/>
<reference evidence="1 3" key="1">
    <citation type="submission" date="2015-12" db="EMBL/GenBank/DDBJ databases">
        <title>Amycolatopsis regifaucium genome sequencing and assembly.</title>
        <authorList>
            <person name="Mayilraj S."/>
        </authorList>
    </citation>
    <scope>NUCLEOTIDE SEQUENCE [LARGE SCALE GENOMIC DNA]</scope>
    <source>
        <strain evidence="1 3">GY080</strain>
    </source>
</reference>
<dbReference type="OrthoDB" id="4251098at2"/>
<dbReference type="RefSeq" id="WP_061988852.1">
    <property type="nucleotide sequence ID" value="NZ_FOPQ01000030.1"/>
</dbReference>
<evidence type="ECO:0000313" key="4">
    <source>
        <dbReference type="Proteomes" id="UP000186883"/>
    </source>
</evidence>
<reference evidence="2 4" key="2">
    <citation type="submission" date="2016-11" db="EMBL/GenBank/DDBJ databases">
        <title>Genome sequencing of Amycolatopsis regifaucium.</title>
        <authorList>
            <person name="Mayilraj S."/>
            <person name="Kaur N."/>
        </authorList>
    </citation>
    <scope>NUCLEOTIDE SEQUENCE [LARGE SCALE GENOMIC DNA]</scope>
    <source>
        <strain evidence="2 4">GY080</strain>
    </source>
</reference>
<keyword evidence="4" id="KW-1185">Reference proteome</keyword>
<evidence type="ECO:0000313" key="2">
    <source>
        <dbReference type="EMBL" id="OKA03365.1"/>
    </source>
</evidence>